<dbReference type="EMBL" id="FOEC01000026">
    <property type="protein sequence ID" value="SEP03976.1"/>
    <property type="molecule type" value="Genomic_DNA"/>
</dbReference>
<organism evidence="1 2">
    <name type="scientific">Denitrobacterium detoxificans</name>
    <dbReference type="NCBI Taxonomy" id="79604"/>
    <lineage>
        <taxon>Bacteria</taxon>
        <taxon>Bacillati</taxon>
        <taxon>Actinomycetota</taxon>
        <taxon>Coriobacteriia</taxon>
        <taxon>Eggerthellales</taxon>
        <taxon>Eggerthellaceae</taxon>
        <taxon>Denitrobacterium</taxon>
    </lineage>
</organism>
<proteinExistence type="predicted"/>
<keyword evidence="2" id="KW-1185">Reference proteome</keyword>
<accession>A0A172RXW8</accession>
<dbReference type="Proteomes" id="UP000182975">
    <property type="component" value="Unassembled WGS sequence"/>
</dbReference>
<dbReference type="AlphaFoldDB" id="A0A172RXW8"/>
<protein>
    <submittedName>
        <fullName evidence="1">Uncharacterized protein</fullName>
    </submittedName>
</protein>
<evidence type="ECO:0000313" key="2">
    <source>
        <dbReference type="Proteomes" id="UP000182975"/>
    </source>
</evidence>
<sequence>MSDGIVVKCPSCGQHIMVKSFPSGLFYLACPFFECDFPFYVMGPSIDVVVSAWNEGVLEYARARNGARHG</sequence>
<evidence type="ECO:0000313" key="1">
    <source>
        <dbReference type="EMBL" id="SEP03976.1"/>
    </source>
</evidence>
<reference evidence="2" key="1">
    <citation type="submission" date="2016-10" db="EMBL/GenBank/DDBJ databases">
        <authorList>
            <person name="Varghese N."/>
        </authorList>
    </citation>
    <scope>NUCLEOTIDE SEQUENCE [LARGE SCALE GENOMIC DNA]</scope>
    <source>
        <strain evidence="2">DSM 21843</strain>
    </source>
</reference>
<dbReference type="KEGG" id="ddt:AAY81_04930"/>
<gene>
    <name evidence="1" type="ORF">SAMN02910314_01995</name>
</gene>
<name>A0A172RXW8_9ACTN</name>
<dbReference type="STRING" id="79604.AAY81_04930"/>